<evidence type="ECO:0000256" key="5">
    <source>
        <dbReference type="ARBA" id="ARBA00022692"/>
    </source>
</evidence>
<organism evidence="9 10">
    <name type="scientific">Acinetobacter nematophilus</name>
    <dbReference type="NCBI Taxonomy" id="2994642"/>
    <lineage>
        <taxon>Bacteria</taxon>
        <taxon>Pseudomonadati</taxon>
        <taxon>Pseudomonadota</taxon>
        <taxon>Gammaproteobacteria</taxon>
        <taxon>Moraxellales</taxon>
        <taxon>Moraxellaceae</taxon>
        <taxon>Acinetobacter</taxon>
    </lineage>
</organism>
<dbReference type="Proteomes" id="UP001146019">
    <property type="component" value="Unassembled WGS sequence"/>
</dbReference>
<dbReference type="PANTHER" id="PTHR30047:SF7">
    <property type="entry name" value="HIGH-AFFINITY CHOLINE TRANSPORT PROTEIN"/>
    <property type="match status" value="1"/>
</dbReference>
<feature type="transmembrane region" description="Helical" evidence="8">
    <location>
        <begin position="487"/>
        <end position="508"/>
    </location>
</feature>
<feature type="transmembrane region" description="Helical" evidence="8">
    <location>
        <begin position="198"/>
        <end position="224"/>
    </location>
</feature>
<feature type="transmembrane region" description="Helical" evidence="8">
    <location>
        <begin position="272"/>
        <end position="290"/>
    </location>
</feature>
<feature type="transmembrane region" description="Helical" evidence="8">
    <location>
        <begin position="230"/>
        <end position="252"/>
    </location>
</feature>
<keyword evidence="4" id="KW-1003">Cell membrane</keyword>
<feature type="transmembrane region" description="Helical" evidence="8">
    <location>
        <begin position="12"/>
        <end position="34"/>
    </location>
</feature>
<keyword evidence="5 8" id="KW-0812">Transmembrane</keyword>
<accession>A0A9X3DRV8</accession>
<evidence type="ECO:0000256" key="1">
    <source>
        <dbReference type="ARBA" id="ARBA00004651"/>
    </source>
</evidence>
<feature type="transmembrane region" description="Helical" evidence="8">
    <location>
        <begin position="354"/>
        <end position="373"/>
    </location>
</feature>
<feature type="transmembrane region" description="Helical" evidence="8">
    <location>
        <begin position="94"/>
        <end position="112"/>
    </location>
</feature>
<sequence length="518" mass="56929">MEGVSKEVKTVRWGVFIPLFLLISSAVVLGISHSKALIDLTKDFFNWSLQNFGWLYQWISMISLILVGILLVSRYGHIRIGGKDARASTSFGRWFAMALSSGVATGLITYGVNEPIIYFGNVYGELNQVGVEPLTHGAAIWSLGRVFYNWGFIPYSMYTLSGLIAAYMYYNKKKGLSVAATLEPLLGKYAQNRIIADFIDVLATMAIVLSLASGLGTGLTVVVTGLKVAYGYHATTILWVFLGALTTFLFTFSSYLGLDKGFKILASIKSKVLYFLLILLFITGPTFYILRSSTAGMAIWLDNFFLWGLDPIDIGGPALTQWWTLFDWAVWVAYAPLMGMFLALIAYGRTLKEFIIVNWILPSCFALIWFSVWGGTSLYLQQSGALDLVQIIKDNGAVSGLWAFLQHLPFKLGIVIVPLILVLTLFSSAVAANSITTTIAGMCNKNVPIGEEAPSYQRIIWGVLIGSIAIIMSAFGGGSQGIDGIKYLAVCGGFCVLFIFMLQLLSIIKTFFYDKPVE</sequence>
<evidence type="ECO:0000256" key="4">
    <source>
        <dbReference type="ARBA" id="ARBA00022475"/>
    </source>
</evidence>
<dbReference type="Pfam" id="PF02028">
    <property type="entry name" value="BCCT"/>
    <property type="match status" value="1"/>
</dbReference>
<keyword evidence="3" id="KW-0813">Transport</keyword>
<dbReference type="EMBL" id="JAPKMY010000001">
    <property type="protein sequence ID" value="MCX5466831.1"/>
    <property type="molecule type" value="Genomic_DNA"/>
</dbReference>
<keyword evidence="6 8" id="KW-1133">Transmembrane helix</keyword>
<comment type="caution">
    <text evidence="9">The sequence shown here is derived from an EMBL/GenBank/DDBJ whole genome shotgun (WGS) entry which is preliminary data.</text>
</comment>
<evidence type="ECO:0000256" key="7">
    <source>
        <dbReference type="ARBA" id="ARBA00023136"/>
    </source>
</evidence>
<feature type="transmembrane region" description="Helical" evidence="8">
    <location>
        <begin position="412"/>
        <end position="435"/>
    </location>
</feature>
<proteinExistence type="inferred from homology"/>
<comment type="similarity">
    <text evidence="2">Belongs to the BCCT transporter (TC 2.A.15) family.</text>
</comment>
<evidence type="ECO:0000313" key="10">
    <source>
        <dbReference type="Proteomes" id="UP001146019"/>
    </source>
</evidence>
<evidence type="ECO:0000256" key="6">
    <source>
        <dbReference type="ARBA" id="ARBA00022989"/>
    </source>
</evidence>
<evidence type="ECO:0000256" key="3">
    <source>
        <dbReference type="ARBA" id="ARBA00022448"/>
    </source>
</evidence>
<feature type="transmembrane region" description="Helical" evidence="8">
    <location>
        <begin position="328"/>
        <end position="347"/>
    </location>
</feature>
<gene>
    <name evidence="9" type="ORF">OSH00_03645</name>
</gene>
<keyword evidence="7 8" id="KW-0472">Membrane</keyword>
<evidence type="ECO:0000313" key="9">
    <source>
        <dbReference type="EMBL" id="MCX5466831.1"/>
    </source>
</evidence>
<dbReference type="AlphaFoldDB" id="A0A9X3DRV8"/>
<dbReference type="InterPro" id="IPR000060">
    <property type="entry name" value="BCCT_transptr"/>
</dbReference>
<feature type="transmembrane region" description="Helical" evidence="8">
    <location>
        <begin position="152"/>
        <end position="170"/>
    </location>
</feature>
<protein>
    <submittedName>
        <fullName evidence="9">BCCT family transporter</fullName>
    </submittedName>
</protein>
<dbReference type="GO" id="GO:0005886">
    <property type="term" value="C:plasma membrane"/>
    <property type="evidence" value="ECO:0007669"/>
    <property type="project" value="UniProtKB-SubCell"/>
</dbReference>
<reference evidence="9" key="1">
    <citation type="submission" date="2022-11" db="EMBL/GenBank/DDBJ databases">
        <title>Biodiversity and phylogenetic relationships of bacteria.</title>
        <authorList>
            <person name="Machado R.A.R."/>
            <person name="Bhat A."/>
            <person name="Loulou A."/>
            <person name="Kallel S."/>
        </authorList>
    </citation>
    <scope>NUCLEOTIDE SEQUENCE</scope>
    <source>
        <strain evidence="9">A-IN1</strain>
    </source>
</reference>
<evidence type="ECO:0000256" key="8">
    <source>
        <dbReference type="SAM" id="Phobius"/>
    </source>
</evidence>
<feature type="transmembrane region" description="Helical" evidence="8">
    <location>
        <begin position="54"/>
        <end position="73"/>
    </location>
</feature>
<feature type="transmembrane region" description="Helical" evidence="8">
    <location>
        <begin position="456"/>
        <end position="475"/>
    </location>
</feature>
<dbReference type="GO" id="GO:0022857">
    <property type="term" value="F:transmembrane transporter activity"/>
    <property type="evidence" value="ECO:0007669"/>
    <property type="project" value="InterPro"/>
</dbReference>
<name>A0A9X3DRV8_9GAMM</name>
<comment type="subcellular location">
    <subcellularLocation>
        <location evidence="1">Cell membrane</location>
        <topology evidence="1">Multi-pass membrane protein</topology>
    </subcellularLocation>
</comment>
<dbReference type="PANTHER" id="PTHR30047">
    <property type="entry name" value="HIGH-AFFINITY CHOLINE TRANSPORT PROTEIN-RELATED"/>
    <property type="match status" value="1"/>
</dbReference>
<keyword evidence="10" id="KW-1185">Reference proteome</keyword>
<dbReference type="RefSeq" id="WP_266129268.1">
    <property type="nucleotide sequence ID" value="NZ_JAPKMY010000001.1"/>
</dbReference>
<evidence type="ECO:0000256" key="2">
    <source>
        <dbReference type="ARBA" id="ARBA00005658"/>
    </source>
</evidence>